<dbReference type="RefSeq" id="WP_075098438.1">
    <property type="nucleotide sequence ID" value="NZ_MSJL01000004.1"/>
</dbReference>
<dbReference type="AlphaFoldDB" id="A0A1Q8EFF8"/>
<evidence type="ECO:0000256" key="3">
    <source>
        <dbReference type="ARBA" id="ARBA00022833"/>
    </source>
</evidence>
<protein>
    <recommendedName>
        <fullName evidence="4">Protein SprT-like</fullName>
    </recommendedName>
</protein>
<dbReference type="GO" id="GO:0005737">
    <property type="term" value="C:cytoplasm"/>
    <property type="evidence" value="ECO:0007669"/>
    <property type="project" value="UniProtKB-SubCell"/>
</dbReference>
<dbReference type="GO" id="GO:0008270">
    <property type="term" value="F:zinc ion binding"/>
    <property type="evidence" value="ECO:0007669"/>
    <property type="project" value="UniProtKB-UniRule"/>
</dbReference>
<evidence type="ECO:0000313" key="7">
    <source>
        <dbReference type="EMBL" id="SUN08319.1"/>
    </source>
</evidence>
<comment type="similarity">
    <text evidence="4">Belongs to the SprT family.</text>
</comment>
<reference evidence="8" key="2">
    <citation type="submission" date="2016-12" db="EMBL/GenBank/DDBJ databases">
        <authorList>
            <person name="Gulvik C.A."/>
        </authorList>
    </citation>
    <scope>NUCLEOTIDE SEQUENCE [LARGE SCALE GENOMIC DNA]</scope>
    <source>
        <strain evidence="8">ATCC 51725</strain>
    </source>
</reference>
<evidence type="ECO:0000256" key="2">
    <source>
        <dbReference type="ARBA" id="ARBA00022723"/>
    </source>
</evidence>
<dbReference type="EMBL" id="MSJL01000004">
    <property type="protein sequence ID" value="OLF50530.1"/>
    <property type="molecule type" value="Genomic_DNA"/>
</dbReference>
<dbReference type="SMART" id="SM00731">
    <property type="entry name" value="SprT"/>
    <property type="match status" value="1"/>
</dbReference>
<feature type="binding site" evidence="4">
    <location>
        <position position="67"/>
    </location>
    <ligand>
        <name>Zn(2+)</name>
        <dbReference type="ChEBI" id="CHEBI:29105"/>
    </ligand>
</feature>
<keyword evidence="2 4" id="KW-0479">Metal-binding</keyword>
<dbReference type="InterPro" id="IPR006640">
    <property type="entry name" value="SprT-like_domain"/>
</dbReference>
<dbReference type="Pfam" id="PF10263">
    <property type="entry name" value="SprT-like"/>
    <property type="match status" value="1"/>
</dbReference>
<evidence type="ECO:0000313" key="9">
    <source>
        <dbReference type="Proteomes" id="UP000255213"/>
    </source>
</evidence>
<dbReference type="Proteomes" id="UP000186437">
    <property type="component" value="Unassembled WGS sequence"/>
</dbReference>
<comment type="subcellular location">
    <subcellularLocation>
        <location evidence="4">Cytoplasm</location>
    </subcellularLocation>
</comment>
<reference evidence="6" key="1">
    <citation type="submission" date="2016-12" db="EMBL/GenBank/DDBJ databases">
        <authorList>
            <person name="Song W.-J."/>
            <person name="Kurnit D.M."/>
        </authorList>
    </citation>
    <scope>NUCLEOTIDE SEQUENCE [LARGE SCALE GENOMIC DNA]</scope>
    <source>
        <strain evidence="6">ATCC 51725</strain>
    </source>
</reference>
<evidence type="ECO:0000313" key="6">
    <source>
        <dbReference type="EMBL" id="OLF50530.1"/>
    </source>
</evidence>
<dbReference type="OrthoDB" id="9799909at2"/>
<feature type="active site" evidence="4">
    <location>
        <position position="64"/>
    </location>
</feature>
<dbReference type="EMBL" id="UHEN01000001">
    <property type="protein sequence ID" value="SUN08319.1"/>
    <property type="molecule type" value="Genomic_DNA"/>
</dbReference>
<evidence type="ECO:0000313" key="8">
    <source>
        <dbReference type="Proteomes" id="UP000186437"/>
    </source>
</evidence>
<dbReference type="InterPro" id="IPR035240">
    <property type="entry name" value="SprT_Zn_ribbon"/>
</dbReference>
<feature type="binding site" evidence="4">
    <location>
        <position position="63"/>
    </location>
    <ligand>
        <name>Zn(2+)</name>
        <dbReference type="ChEBI" id="CHEBI:29105"/>
    </ligand>
</feature>
<dbReference type="NCBIfam" id="NF003339">
    <property type="entry name" value="PRK04351.1"/>
    <property type="match status" value="1"/>
</dbReference>
<name>A0A1Q8EFF8_STRAI</name>
<organism evidence="6 8">
    <name type="scientific">Streptococcus acidominimus</name>
    <dbReference type="NCBI Taxonomy" id="1326"/>
    <lineage>
        <taxon>Bacteria</taxon>
        <taxon>Bacillati</taxon>
        <taxon>Bacillota</taxon>
        <taxon>Bacilli</taxon>
        <taxon>Lactobacillales</taxon>
        <taxon>Streptococcaceae</taxon>
        <taxon>Streptococcus</taxon>
    </lineage>
</organism>
<keyword evidence="1 4" id="KW-0963">Cytoplasm</keyword>
<evidence type="ECO:0000256" key="4">
    <source>
        <dbReference type="HAMAP-Rule" id="MF_00745"/>
    </source>
</evidence>
<keyword evidence="8" id="KW-1185">Reference proteome</keyword>
<dbReference type="Proteomes" id="UP000255213">
    <property type="component" value="Unassembled WGS sequence"/>
</dbReference>
<keyword evidence="3 4" id="KW-0862">Zinc</keyword>
<sequence length="150" mass="18101">MNLTDYVRQISREDFGKEFRHQAYWNHRLTTTGGRFFPKDGHLDFNPRYYEADLVLFRKIVRHELCHYHLYFEKKGYRHKDRDFKELLKAVDGVRYAPPLPAFDTVDYLYRCQQCAQVYPRKRRVNTAKYRCGKCRGLLVSIDKRNQSLG</sequence>
<accession>A0A1Q8EFF8</accession>
<dbReference type="GO" id="GO:0006950">
    <property type="term" value="P:response to stress"/>
    <property type="evidence" value="ECO:0007669"/>
    <property type="project" value="UniProtKB-ARBA"/>
</dbReference>
<dbReference type="InterPro" id="IPR023524">
    <property type="entry name" value="Uncharacterised_SprT-like"/>
</dbReference>
<feature type="domain" description="SprT-like" evidence="5">
    <location>
        <begin position="1"/>
        <end position="142"/>
    </location>
</feature>
<gene>
    <name evidence="7" type="primary">sprL</name>
    <name evidence="6" type="ORF">BU200_01325</name>
    <name evidence="7" type="ORF">NCTC12957_01912</name>
</gene>
<comment type="cofactor">
    <cofactor evidence="4">
        <name>Zn(2+)</name>
        <dbReference type="ChEBI" id="CHEBI:29105"/>
    </cofactor>
    <text evidence="4">Binds 1 zinc ion.</text>
</comment>
<reference evidence="7 9" key="3">
    <citation type="submission" date="2018-06" db="EMBL/GenBank/DDBJ databases">
        <authorList>
            <consortium name="Pathogen Informatics"/>
            <person name="Doyle S."/>
        </authorList>
    </citation>
    <scope>NUCLEOTIDE SEQUENCE [LARGE SCALE GENOMIC DNA]</scope>
    <source>
        <strain evidence="7 9">NCTC12957</strain>
    </source>
</reference>
<evidence type="ECO:0000256" key="1">
    <source>
        <dbReference type="ARBA" id="ARBA00022490"/>
    </source>
</evidence>
<dbReference type="HAMAP" id="MF_00745">
    <property type="entry name" value="SprT_like"/>
    <property type="match status" value="1"/>
</dbReference>
<proteinExistence type="inferred from homology"/>
<dbReference type="Pfam" id="PF17283">
    <property type="entry name" value="Zn_ribbon_SprT"/>
    <property type="match status" value="1"/>
</dbReference>
<evidence type="ECO:0000259" key="5">
    <source>
        <dbReference type="SMART" id="SM00731"/>
    </source>
</evidence>